<dbReference type="GO" id="GO:0030001">
    <property type="term" value="P:metal ion transport"/>
    <property type="evidence" value="ECO:0007669"/>
    <property type="project" value="UniProtKB-ARBA"/>
</dbReference>
<feature type="transmembrane region" description="Helical" evidence="8">
    <location>
        <begin position="297"/>
        <end position="330"/>
    </location>
</feature>
<feature type="transmembrane region" description="Helical" evidence="8">
    <location>
        <begin position="50"/>
        <end position="69"/>
    </location>
</feature>
<feature type="transmembrane region" description="Helical" evidence="8">
    <location>
        <begin position="133"/>
        <end position="152"/>
    </location>
</feature>
<dbReference type="PANTHER" id="PTHR32024">
    <property type="entry name" value="TRK SYSTEM POTASSIUM UPTAKE PROTEIN TRKG-RELATED"/>
    <property type="match status" value="1"/>
</dbReference>
<evidence type="ECO:0000313" key="9">
    <source>
        <dbReference type="EMBL" id="QPC46126.1"/>
    </source>
</evidence>
<dbReference type="Proteomes" id="UP000593626">
    <property type="component" value="Chromosome"/>
</dbReference>
<feature type="transmembrane region" description="Helical" evidence="8">
    <location>
        <begin position="75"/>
        <end position="102"/>
    </location>
</feature>
<reference evidence="9 10" key="1">
    <citation type="submission" date="2019-07" db="EMBL/GenBank/DDBJ databases">
        <title>Genome sequence of 2 isolates from Red Sea Mangroves.</title>
        <authorList>
            <person name="Sefrji F."/>
            <person name="Michoud G."/>
            <person name="Merlino G."/>
            <person name="Daffonchio D."/>
        </authorList>
    </citation>
    <scope>NUCLEOTIDE SEQUENCE [LARGE SCALE GENOMIC DNA]</scope>
    <source>
        <strain evidence="9 10">R1DC41</strain>
    </source>
</reference>
<evidence type="ECO:0000256" key="2">
    <source>
        <dbReference type="ARBA" id="ARBA00022448"/>
    </source>
</evidence>
<dbReference type="RefSeq" id="WP_239673647.1">
    <property type="nucleotide sequence ID" value="NZ_CP049742.1"/>
</dbReference>
<evidence type="ECO:0000313" key="10">
    <source>
        <dbReference type="Proteomes" id="UP000593626"/>
    </source>
</evidence>
<feature type="transmembrane region" description="Helical" evidence="8">
    <location>
        <begin position="351"/>
        <end position="374"/>
    </location>
</feature>
<evidence type="ECO:0000256" key="7">
    <source>
        <dbReference type="ARBA" id="ARBA00023136"/>
    </source>
</evidence>
<evidence type="ECO:0000256" key="6">
    <source>
        <dbReference type="ARBA" id="ARBA00023065"/>
    </source>
</evidence>
<dbReference type="KEGG" id="mcui:G8O30_03710"/>
<keyword evidence="5 8" id="KW-1133">Transmembrane helix</keyword>
<keyword evidence="4 8" id="KW-0812">Transmembrane</keyword>
<evidence type="ECO:0000256" key="5">
    <source>
        <dbReference type="ARBA" id="ARBA00022989"/>
    </source>
</evidence>
<dbReference type="AlphaFoldDB" id="A0A7S8C9Y5"/>
<proteinExistence type="predicted"/>
<accession>A0A7S8C9Y5</accession>
<dbReference type="Pfam" id="PF02386">
    <property type="entry name" value="TrkH"/>
    <property type="match status" value="1"/>
</dbReference>
<keyword evidence="6" id="KW-0406">Ion transport</keyword>
<dbReference type="PANTHER" id="PTHR32024:SF4">
    <property type="entry name" value="KTR SYSTEM POTASSIUM UPTAKE PROTEIN D"/>
    <property type="match status" value="1"/>
</dbReference>
<comment type="subcellular location">
    <subcellularLocation>
        <location evidence="1">Cell membrane</location>
        <topology evidence="1">Multi-pass membrane protein</topology>
    </subcellularLocation>
</comment>
<keyword evidence="10" id="KW-1185">Reference proteome</keyword>
<dbReference type="InterPro" id="IPR003445">
    <property type="entry name" value="Cat_transpt"/>
</dbReference>
<keyword evidence="3" id="KW-1003">Cell membrane</keyword>
<evidence type="ECO:0000256" key="3">
    <source>
        <dbReference type="ARBA" id="ARBA00022475"/>
    </source>
</evidence>
<dbReference type="EMBL" id="CP049742">
    <property type="protein sequence ID" value="QPC46126.1"/>
    <property type="molecule type" value="Genomic_DNA"/>
</dbReference>
<keyword evidence="2" id="KW-0813">Transport</keyword>
<feature type="transmembrane region" description="Helical" evidence="8">
    <location>
        <begin position="235"/>
        <end position="254"/>
    </location>
</feature>
<keyword evidence="7 8" id="KW-0472">Membrane</keyword>
<organism evidence="9 10">
    <name type="scientific">Mangrovibacillus cuniculi</name>
    <dbReference type="NCBI Taxonomy" id="2593652"/>
    <lineage>
        <taxon>Bacteria</taxon>
        <taxon>Bacillati</taxon>
        <taxon>Bacillota</taxon>
        <taxon>Bacilli</taxon>
        <taxon>Bacillales</taxon>
        <taxon>Bacillaceae</taxon>
        <taxon>Mangrovibacillus</taxon>
    </lineage>
</organism>
<feature type="transmembrane region" description="Helical" evidence="8">
    <location>
        <begin position="380"/>
        <end position="403"/>
    </location>
</feature>
<evidence type="ECO:0000256" key="4">
    <source>
        <dbReference type="ARBA" id="ARBA00022692"/>
    </source>
</evidence>
<name>A0A7S8C9Y5_9BACI</name>
<feature type="transmembrane region" description="Helical" evidence="8">
    <location>
        <begin position="20"/>
        <end position="38"/>
    </location>
</feature>
<gene>
    <name evidence="9" type="ORF">G8O30_03710</name>
</gene>
<feature type="transmembrane region" description="Helical" evidence="8">
    <location>
        <begin position="193"/>
        <end position="214"/>
    </location>
</feature>
<dbReference type="GO" id="GO:0005886">
    <property type="term" value="C:plasma membrane"/>
    <property type="evidence" value="ECO:0007669"/>
    <property type="project" value="UniProtKB-SubCell"/>
</dbReference>
<feature type="transmembrane region" description="Helical" evidence="8">
    <location>
        <begin position="410"/>
        <end position="430"/>
    </location>
</feature>
<sequence length="449" mass="49643">MFDKWKLILRKFTPTQIIVLYYGLAVTVSTLLLSLPIAHLPGVDVKAVDILFTAMSAVSVTGLTTISIVDTFSVTGYFFILFILQFGGIGIMTLGTFFWLILGKKIGLKERQLIMKDQNQSTLSGMVGMLKQILVLIVVIEAAGAIILGLWFTQYYESVSEAFLHGLFASVSATTNGGLDITGESLIPYANDYFVQFITILLIILGAIGFPVLIEVKEYLQNKKEYFRFSLFAKLTSITFGILLLIGTIGLIALESGFYFQGKKWHEIFFYAFFQSTTTRSGGLVTMDLSQFQEPTLLFMAAMMFIGASPSSVGGGIRTTTFALNCLFLYHFARGNKTIKILKREIVPEDSLKALAVTMIALFIFFSAVFILIITEDFPLTAIIFEVASAFGTCGASVGITPLLSTTGKFIIMILMFIGRIGILTFLFIIGGKETRDHYHYPKERVIIG</sequence>
<dbReference type="GO" id="GO:0008324">
    <property type="term" value="F:monoatomic cation transmembrane transporter activity"/>
    <property type="evidence" value="ECO:0007669"/>
    <property type="project" value="InterPro"/>
</dbReference>
<protein>
    <submittedName>
        <fullName evidence="9">TrkH family potassium uptake protein</fullName>
    </submittedName>
</protein>
<evidence type="ECO:0000256" key="8">
    <source>
        <dbReference type="SAM" id="Phobius"/>
    </source>
</evidence>
<evidence type="ECO:0000256" key="1">
    <source>
        <dbReference type="ARBA" id="ARBA00004651"/>
    </source>
</evidence>